<evidence type="ECO:0000313" key="2">
    <source>
        <dbReference type="EMBL" id="KAJ6836973.1"/>
    </source>
</evidence>
<reference evidence="3" key="1">
    <citation type="journal article" date="2023" name="GigaByte">
        <title>Genome assembly of the bearded iris, Iris pallida Lam.</title>
        <authorList>
            <person name="Bruccoleri R.E."/>
            <person name="Oakeley E.J."/>
            <person name="Faust A.M.E."/>
            <person name="Altorfer M."/>
            <person name="Dessus-Babus S."/>
            <person name="Burckhardt D."/>
            <person name="Oertli M."/>
            <person name="Naumann U."/>
            <person name="Petersen F."/>
            <person name="Wong J."/>
        </authorList>
    </citation>
    <scope>NUCLEOTIDE SEQUENCE</scope>
    <source>
        <strain evidence="3">GSM-AAB239-AS_SAM_17_03QT</strain>
        <tissue evidence="2">Leaf</tissue>
    </source>
</reference>
<name>A0AAX6IHS7_IRIPA</name>
<comment type="caution">
    <text evidence="3">The sequence shown here is derived from an EMBL/GenBank/DDBJ whole genome shotgun (WGS) entry which is preliminary data.</text>
</comment>
<accession>A0AAX6IHS7</accession>
<dbReference type="EMBL" id="JANAVB010011634">
    <property type="protein sequence ID" value="KAJ6836973.1"/>
    <property type="molecule type" value="Genomic_DNA"/>
</dbReference>
<evidence type="ECO:0000256" key="1">
    <source>
        <dbReference type="SAM" id="MobiDB-lite"/>
    </source>
</evidence>
<dbReference type="Proteomes" id="UP001140949">
    <property type="component" value="Unassembled WGS sequence"/>
</dbReference>
<feature type="region of interest" description="Disordered" evidence="1">
    <location>
        <begin position="74"/>
        <end position="94"/>
    </location>
</feature>
<dbReference type="AlphaFoldDB" id="A0AAX6IHS7"/>
<sequence length="94" mass="10391">MEAAGTRIGVRSSAGASAWWRTEKEEPVLAKREVTGGDGSTRLPETRMVVRSEAKGRHGLDTLAQIRGGFEDFDKGRRTSGLPEHWRGRGRTVR</sequence>
<evidence type="ECO:0000313" key="3">
    <source>
        <dbReference type="EMBL" id="KAJ6852493.1"/>
    </source>
</evidence>
<reference evidence="3" key="2">
    <citation type="submission" date="2023-04" db="EMBL/GenBank/DDBJ databases">
        <authorList>
            <person name="Bruccoleri R.E."/>
            <person name="Oakeley E.J."/>
            <person name="Faust A.-M."/>
            <person name="Dessus-Babus S."/>
            <person name="Altorfer M."/>
            <person name="Burckhardt D."/>
            <person name="Oertli M."/>
            <person name="Naumann U."/>
            <person name="Petersen F."/>
            <person name="Wong J."/>
        </authorList>
    </citation>
    <scope>NUCLEOTIDE SEQUENCE</scope>
    <source>
        <strain evidence="3">GSM-AAB239-AS_SAM_17_03QT</strain>
        <tissue evidence="3">Leaf</tissue>
    </source>
</reference>
<dbReference type="EMBL" id="JANAVB010001800">
    <property type="protein sequence ID" value="KAJ6852493.1"/>
    <property type="molecule type" value="Genomic_DNA"/>
</dbReference>
<keyword evidence="4" id="KW-1185">Reference proteome</keyword>
<gene>
    <name evidence="3" type="ORF">M6B38_255970</name>
    <name evidence="2" type="ORF">M6B38_324250</name>
</gene>
<organism evidence="3 4">
    <name type="scientific">Iris pallida</name>
    <name type="common">Sweet iris</name>
    <dbReference type="NCBI Taxonomy" id="29817"/>
    <lineage>
        <taxon>Eukaryota</taxon>
        <taxon>Viridiplantae</taxon>
        <taxon>Streptophyta</taxon>
        <taxon>Embryophyta</taxon>
        <taxon>Tracheophyta</taxon>
        <taxon>Spermatophyta</taxon>
        <taxon>Magnoliopsida</taxon>
        <taxon>Liliopsida</taxon>
        <taxon>Asparagales</taxon>
        <taxon>Iridaceae</taxon>
        <taxon>Iridoideae</taxon>
        <taxon>Irideae</taxon>
        <taxon>Iris</taxon>
    </lineage>
</organism>
<protein>
    <submittedName>
        <fullName evidence="3">Uncharacterized protein</fullName>
    </submittedName>
</protein>
<evidence type="ECO:0000313" key="4">
    <source>
        <dbReference type="Proteomes" id="UP001140949"/>
    </source>
</evidence>
<proteinExistence type="predicted"/>